<gene>
    <name evidence="13" type="primary">TSC10</name>
    <name evidence="13" type="ORF">Q8F55_001441</name>
</gene>
<comment type="catalytic activity">
    <reaction evidence="11">
        <text>sphinganine + NADP(+) = 3-oxosphinganine + NADPH + H(+)</text>
        <dbReference type="Rhea" id="RHEA:22640"/>
        <dbReference type="ChEBI" id="CHEBI:15378"/>
        <dbReference type="ChEBI" id="CHEBI:57783"/>
        <dbReference type="ChEBI" id="CHEBI:57817"/>
        <dbReference type="ChEBI" id="CHEBI:58299"/>
        <dbReference type="ChEBI" id="CHEBI:58349"/>
        <dbReference type="EC" id="1.1.1.102"/>
    </reaction>
    <physiologicalReaction direction="right-to-left" evidence="11">
        <dbReference type="Rhea" id="RHEA:22642"/>
    </physiologicalReaction>
</comment>
<comment type="pathway">
    <text evidence="2">Lipid metabolism; sphingolipid metabolism.</text>
</comment>
<dbReference type="EMBL" id="JBBXJM010000001">
    <property type="protein sequence ID" value="KAL1413662.1"/>
    <property type="molecule type" value="Genomic_DNA"/>
</dbReference>
<dbReference type="CDD" id="cd08939">
    <property type="entry name" value="KDSR-like_SDR_c"/>
    <property type="match status" value="1"/>
</dbReference>
<dbReference type="PRINTS" id="PR00081">
    <property type="entry name" value="GDHRDH"/>
</dbReference>
<accession>A0ABR3QGQ5</accession>
<dbReference type="EC" id="1.1.1.102" evidence="9"/>
<dbReference type="Proteomes" id="UP001565368">
    <property type="component" value="Unassembled WGS sequence"/>
</dbReference>
<evidence type="ECO:0000256" key="8">
    <source>
        <dbReference type="ARBA" id="ARBA00023098"/>
    </source>
</evidence>
<dbReference type="InterPro" id="IPR045022">
    <property type="entry name" value="KDSR-like"/>
</dbReference>
<dbReference type="Gene3D" id="3.40.50.720">
    <property type="entry name" value="NAD(P)-binding Rossmann-like Domain"/>
    <property type="match status" value="1"/>
</dbReference>
<evidence type="ECO:0000256" key="5">
    <source>
        <dbReference type="ARBA" id="ARBA00022857"/>
    </source>
</evidence>
<dbReference type="PANTHER" id="PTHR43550">
    <property type="entry name" value="3-KETODIHYDROSPHINGOSINE REDUCTASE"/>
    <property type="match status" value="1"/>
</dbReference>
<evidence type="ECO:0000256" key="12">
    <source>
        <dbReference type="SAM" id="Phobius"/>
    </source>
</evidence>
<evidence type="ECO:0000256" key="3">
    <source>
        <dbReference type="ARBA" id="ARBA00004991"/>
    </source>
</evidence>
<dbReference type="RefSeq" id="XP_069213606.1">
    <property type="nucleotide sequence ID" value="XM_069350062.1"/>
</dbReference>
<keyword evidence="12" id="KW-1133">Transmembrane helix</keyword>
<evidence type="ECO:0000256" key="2">
    <source>
        <dbReference type="ARBA" id="ARBA00004760"/>
    </source>
</evidence>
<reference evidence="13 14" key="1">
    <citation type="submission" date="2023-08" db="EMBL/GenBank/DDBJ databases">
        <title>Annotated Genome Sequence of Vanrija albida AlHP1.</title>
        <authorList>
            <person name="Herzog R."/>
        </authorList>
    </citation>
    <scope>NUCLEOTIDE SEQUENCE [LARGE SCALE GENOMIC DNA]</scope>
    <source>
        <strain evidence="13 14">AlHP1</strain>
    </source>
</reference>
<comment type="function">
    <text evidence="10">Catalyzes the reduction of 3'-oxosphinganine (3-ketodihydrosphingosine/KDS) to sphinganine (dihydrosphingosine/DHS), the second step of de novo sphingolipid biosynthesis.</text>
</comment>
<dbReference type="SUPFAM" id="SSF51735">
    <property type="entry name" value="NAD(P)-binding Rossmann-fold domains"/>
    <property type="match status" value="1"/>
</dbReference>
<evidence type="ECO:0000256" key="1">
    <source>
        <dbReference type="ARBA" id="ARBA00004240"/>
    </source>
</evidence>
<keyword evidence="6" id="KW-0746">Sphingolipid metabolism</keyword>
<evidence type="ECO:0000256" key="9">
    <source>
        <dbReference type="ARBA" id="ARBA00026112"/>
    </source>
</evidence>
<comment type="caution">
    <text evidence="13">The sequence shown here is derived from an EMBL/GenBank/DDBJ whole genome shotgun (WGS) entry which is preliminary data.</text>
</comment>
<dbReference type="PANTHER" id="PTHR43550:SF3">
    <property type="entry name" value="3-KETODIHYDROSPHINGOSINE REDUCTASE"/>
    <property type="match status" value="1"/>
</dbReference>
<feature type="transmembrane region" description="Helical" evidence="12">
    <location>
        <begin position="6"/>
        <end position="24"/>
    </location>
</feature>
<comment type="subcellular location">
    <subcellularLocation>
        <location evidence="1">Endoplasmic reticulum</location>
    </subcellularLocation>
</comment>
<dbReference type="InterPro" id="IPR002347">
    <property type="entry name" value="SDR_fam"/>
</dbReference>
<protein>
    <recommendedName>
        <fullName evidence="9">3-dehydrosphinganine reductase</fullName>
        <ecNumber evidence="9">1.1.1.102</ecNumber>
    </recommendedName>
</protein>
<organism evidence="13 14">
    <name type="scientific">Vanrija albida</name>
    <dbReference type="NCBI Taxonomy" id="181172"/>
    <lineage>
        <taxon>Eukaryota</taxon>
        <taxon>Fungi</taxon>
        <taxon>Dikarya</taxon>
        <taxon>Basidiomycota</taxon>
        <taxon>Agaricomycotina</taxon>
        <taxon>Tremellomycetes</taxon>
        <taxon>Trichosporonales</taxon>
        <taxon>Trichosporonaceae</taxon>
        <taxon>Vanrija</taxon>
    </lineage>
</organism>
<comment type="pathway">
    <text evidence="3">Sphingolipid metabolism.</text>
</comment>
<keyword evidence="8" id="KW-0443">Lipid metabolism</keyword>
<evidence type="ECO:0000313" key="14">
    <source>
        <dbReference type="Proteomes" id="UP001565368"/>
    </source>
</evidence>
<dbReference type="Pfam" id="PF00106">
    <property type="entry name" value="adh_short"/>
    <property type="match status" value="1"/>
</dbReference>
<keyword evidence="5" id="KW-0521">NADP</keyword>
<keyword evidence="12" id="KW-0812">Transmembrane</keyword>
<proteinExistence type="predicted"/>
<name>A0ABR3QGQ5_9TREE</name>
<evidence type="ECO:0000256" key="11">
    <source>
        <dbReference type="ARBA" id="ARBA00048930"/>
    </source>
</evidence>
<dbReference type="InterPro" id="IPR036291">
    <property type="entry name" value="NAD(P)-bd_dom_sf"/>
</dbReference>
<evidence type="ECO:0000256" key="4">
    <source>
        <dbReference type="ARBA" id="ARBA00022824"/>
    </source>
</evidence>
<sequence length="328" mass="35069">MSTTTTAYIVAGLAIVLSLAMTLGRKNKFDVAGKFVYIPGGSAGLGAALAEALLKRGAHVAIVARDAKRAEATVAHLKKSAGGQKVFYVQADLTSRTESDAALEEASKTFGASPDYVFLCAGFSKPQYFVEATPEDLQSGLDGVYWVSAWTAHAVVKRWVKEGKKGTLTFVSSFLGYTSFAGYSPYAPGKFALRGLADSLRSELQLHDIAVHLYMPAGILSPGYDNEQKTKPAITKQIEEGDTPVAPEVAAALLIRGLERGNYQITNDLVTDLVRVASQGPVPGNGLFDLVYGFIGSIGLPIWRADVDRKIRKARPEVEAELKAKGVL</sequence>
<keyword evidence="7" id="KW-0560">Oxidoreductase</keyword>
<evidence type="ECO:0000256" key="6">
    <source>
        <dbReference type="ARBA" id="ARBA00022919"/>
    </source>
</evidence>
<keyword evidence="12" id="KW-0472">Membrane</keyword>
<keyword evidence="14" id="KW-1185">Reference proteome</keyword>
<evidence type="ECO:0000313" key="13">
    <source>
        <dbReference type="EMBL" id="KAL1413662.1"/>
    </source>
</evidence>
<evidence type="ECO:0000256" key="7">
    <source>
        <dbReference type="ARBA" id="ARBA00023002"/>
    </source>
</evidence>
<keyword evidence="4" id="KW-0256">Endoplasmic reticulum</keyword>
<evidence type="ECO:0000256" key="10">
    <source>
        <dbReference type="ARBA" id="ARBA00044737"/>
    </source>
</evidence>
<dbReference type="GeneID" id="95982484"/>